<feature type="signal peptide" evidence="3">
    <location>
        <begin position="1"/>
        <end position="19"/>
    </location>
</feature>
<organism evidence="5 6">
    <name type="scientific">Rotaria sordida</name>
    <dbReference type="NCBI Taxonomy" id="392033"/>
    <lineage>
        <taxon>Eukaryota</taxon>
        <taxon>Metazoa</taxon>
        <taxon>Spiralia</taxon>
        <taxon>Gnathifera</taxon>
        <taxon>Rotifera</taxon>
        <taxon>Eurotatoria</taxon>
        <taxon>Bdelloidea</taxon>
        <taxon>Philodinida</taxon>
        <taxon>Philodinidae</taxon>
        <taxon>Rotaria</taxon>
    </lineage>
</organism>
<dbReference type="GO" id="GO:0008061">
    <property type="term" value="F:chitin binding"/>
    <property type="evidence" value="ECO:0007669"/>
    <property type="project" value="UniProtKB-UniRule"/>
</dbReference>
<dbReference type="GO" id="GO:0005576">
    <property type="term" value="C:extracellular region"/>
    <property type="evidence" value="ECO:0007669"/>
    <property type="project" value="InterPro"/>
</dbReference>
<dbReference type="PROSITE" id="PS50941">
    <property type="entry name" value="CHIT_BIND_I_2"/>
    <property type="match status" value="1"/>
</dbReference>
<dbReference type="SMART" id="SM00270">
    <property type="entry name" value="ChtBD1"/>
    <property type="match status" value="4"/>
</dbReference>
<keyword evidence="3" id="KW-0732">Signal</keyword>
<feature type="domain" description="Chitin-binding type-1" evidence="4">
    <location>
        <begin position="227"/>
        <end position="288"/>
    </location>
</feature>
<dbReference type="SUPFAM" id="SSF50685">
    <property type="entry name" value="Barwin-like endoglucanases"/>
    <property type="match status" value="1"/>
</dbReference>
<sequence length="464" mass="49653">MFYYVVFATVAILTTVLNSKPTTSLKNEPERCCIPTQFNSQLIILRSIFDLLNKYAYYNFSYDSNRGLVGMKGVSFSVPDQQKSNIWIIENMNDGQIYAIDEDAKKCYKSTMPIKPIHYIPDTATYVHSFTYGYGDKKIIGDTWRIQNDEAVDYVTVSRDGRCILLTDSTFFQNPALVDAMTTTDFVPQIDDPSIFDIPAESGNCLVGGGCGAGLCCSAYGYCGTGAEYCGTAAGTCGAYGCPAGQCCSRFGYCGNSAEHCGGGGAVINPGGGGQCWGAGCPAGTCCSAHGFCGNTAAHCGGTGYGNCGVTGCGAGLCCSRYGYCGAYATHCPYGKFLSRKQPASLEGEFHGEATYYNETMAGSEYSTCGTSRTRSLDESNEKIYTAALNEVQFDPYTVDGIPSTNPICQKKAIVKGVKGEIVIRFVDRCHDCKKGDIGLTYDGFMAVAGELGSGHTNIVWHFL</sequence>
<dbReference type="SUPFAM" id="SSF57016">
    <property type="entry name" value="Plant lectins/antimicrobial peptides"/>
    <property type="match status" value="1"/>
</dbReference>
<name>A0A818MGL8_9BILA</name>
<evidence type="ECO:0000313" key="6">
    <source>
        <dbReference type="Proteomes" id="UP000663823"/>
    </source>
</evidence>
<dbReference type="InterPro" id="IPR036861">
    <property type="entry name" value="Endochitinase-like_sf"/>
</dbReference>
<comment type="caution">
    <text evidence="5">The sequence shown here is derived from an EMBL/GenBank/DDBJ whole genome shotgun (WGS) entry which is preliminary data.</text>
</comment>
<dbReference type="InterPro" id="IPR001299">
    <property type="entry name" value="Ependymin"/>
</dbReference>
<protein>
    <recommendedName>
        <fullName evidence="4">Chitin-binding type-1 domain-containing protein</fullName>
    </recommendedName>
</protein>
<feature type="chain" id="PRO_5032990316" description="Chitin-binding type-1 domain-containing protein" evidence="3">
    <location>
        <begin position="20"/>
        <end position="464"/>
    </location>
</feature>
<evidence type="ECO:0000256" key="2">
    <source>
        <dbReference type="PROSITE-ProRule" id="PRU00261"/>
    </source>
</evidence>
<keyword evidence="1 2" id="KW-0147">Chitin-binding</keyword>
<dbReference type="CDD" id="cd22191">
    <property type="entry name" value="DPBB_RlpA_EXP_N-like"/>
    <property type="match status" value="1"/>
</dbReference>
<dbReference type="InterPro" id="IPR001002">
    <property type="entry name" value="Chitin-bd_1"/>
</dbReference>
<dbReference type="GO" id="GO:0007160">
    <property type="term" value="P:cell-matrix adhesion"/>
    <property type="evidence" value="ECO:0007669"/>
    <property type="project" value="InterPro"/>
</dbReference>
<dbReference type="GO" id="GO:0005764">
    <property type="term" value="C:lysosome"/>
    <property type="evidence" value="ECO:0007669"/>
    <property type="project" value="TreeGrafter"/>
</dbReference>
<dbReference type="GO" id="GO:0005509">
    <property type="term" value="F:calcium ion binding"/>
    <property type="evidence" value="ECO:0007669"/>
    <property type="project" value="InterPro"/>
</dbReference>
<dbReference type="Gene3D" id="3.30.60.10">
    <property type="entry name" value="Endochitinase-like"/>
    <property type="match status" value="2"/>
</dbReference>
<dbReference type="PANTHER" id="PTHR10697">
    <property type="entry name" value="MAMMALIAN EPENDYMIN-RELATED PROTEIN 1"/>
    <property type="match status" value="1"/>
</dbReference>
<gene>
    <name evidence="5" type="ORF">OTI717_LOCUS5942</name>
</gene>
<proteinExistence type="predicted"/>
<dbReference type="InterPro" id="IPR036908">
    <property type="entry name" value="RlpA-like_sf"/>
</dbReference>
<feature type="disulfide bond" evidence="2">
    <location>
        <begin position="242"/>
        <end position="254"/>
    </location>
</feature>
<feature type="disulfide bond" evidence="2">
    <location>
        <begin position="247"/>
        <end position="261"/>
    </location>
</feature>
<evidence type="ECO:0000256" key="1">
    <source>
        <dbReference type="ARBA" id="ARBA00022669"/>
    </source>
</evidence>
<dbReference type="AlphaFoldDB" id="A0A818MGL8"/>
<reference evidence="5" key="1">
    <citation type="submission" date="2021-02" db="EMBL/GenBank/DDBJ databases">
        <authorList>
            <person name="Nowell W R."/>
        </authorList>
    </citation>
    <scope>NUCLEOTIDE SEQUENCE</scope>
</reference>
<dbReference type="Pfam" id="PF00811">
    <property type="entry name" value="Ependymin"/>
    <property type="match status" value="1"/>
</dbReference>
<dbReference type="Gene3D" id="2.40.40.10">
    <property type="entry name" value="RlpA-like domain"/>
    <property type="match status" value="1"/>
</dbReference>
<evidence type="ECO:0000256" key="3">
    <source>
        <dbReference type="SAM" id="SignalP"/>
    </source>
</evidence>
<dbReference type="EMBL" id="CAJOAX010000404">
    <property type="protein sequence ID" value="CAF3583721.1"/>
    <property type="molecule type" value="Genomic_DNA"/>
</dbReference>
<comment type="caution">
    <text evidence="2">Lacks conserved residue(s) required for the propagation of feature annotation.</text>
</comment>
<dbReference type="Proteomes" id="UP000663823">
    <property type="component" value="Unassembled WGS sequence"/>
</dbReference>
<keyword evidence="2" id="KW-1015">Disulfide bond</keyword>
<accession>A0A818MGL8</accession>
<evidence type="ECO:0000313" key="5">
    <source>
        <dbReference type="EMBL" id="CAF3583721.1"/>
    </source>
</evidence>
<dbReference type="PANTHER" id="PTHR10697:SF13">
    <property type="entry name" value="RICIN B LECTIN DOMAIN-CONTAINING PROTEIN"/>
    <property type="match status" value="1"/>
</dbReference>
<evidence type="ECO:0000259" key="4">
    <source>
        <dbReference type="PROSITE" id="PS50941"/>
    </source>
</evidence>